<reference evidence="1 2" key="1">
    <citation type="journal article" date="2024" name="G3 (Bethesda)">
        <title>Genome assembly of Hibiscus sabdariffa L. provides insights into metabolisms of medicinal natural products.</title>
        <authorList>
            <person name="Kim T."/>
        </authorList>
    </citation>
    <scope>NUCLEOTIDE SEQUENCE [LARGE SCALE GENOMIC DNA]</scope>
    <source>
        <strain evidence="1">TK-2024</strain>
        <tissue evidence="1">Old leaves</tissue>
    </source>
</reference>
<protein>
    <submittedName>
        <fullName evidence="1">Uncharacterized protein</fullName>
    </submittedName>
</protein>
<evidence type="ECO:0000313" key="1">
    <source>
        <dbReference type="EMBL" id="KAK9020567.1"/>
    </source>
</evidence>
<sequence>MMNCCWVMVGYRFGVVSGYFGCESDAKSSYNVELMFAASFDSKMGCLYSVLMPRNRGNRLGWSERGIGSSGEHVDAWLHGRKKGMRNDAMGSWHV</sequence>
<organism evidence="1 2">
    <name type="scientific">Hibiscus sabdariffa</name>
    <name type="common">roselle</name>
    <dbReference type="NCBI Taxonomy" id="183260"/>
    <lineage>
        <taxon>Eukaryota</taxon>
        <taxon>Viridiplantae</taxon>
        <taxon>Streptophyta</taxon>
        <taxon>Embryophyta</taxon>
        <taxon>Tracheophyta</taxon>
        <taxon>Spermatophyta</taxon>
        <taxon>Magnoliopsida</taxon>
        <taxon>eudicotyledons</taxon>
        <taxon>Gunneridae</taxon>
        <taxon>Pentapetalae</taxon>
        <taxon>rosids</taxon>
        <taxon>malvids</taxon>
        <taxon>Malvales</taxon>
        <taxon>Malvaceae</taxon>
        <taxon>Malvoideae</taxon>
        <taxon>Hibiscus</taxon>
    </lineage>
</organism>
<proteinExistence type="predicted"/>
<dbReference type="Proteomes" id="UP001396334">
    <property type="component" value="Unassembled WGS sequence"/>
</dbReference>
<evidence type="ECO:0000313" key="2">
    <source>
        <dbReference type="Proteomes" id="UP001396334"/>
    </source>
</evidence>
<keyword evidence="2" id="KW-1185">Reference proteome</keyword>
<gene>
    <name evidence="1" type="ORF">V6N11_010587</name>
</gene>
<accession>A0ABR2S5V6</accession>
<dbReference type="EMBL" id="JBBPBN010000016">
    <property type="protein sequence ID" value="KAK9020567.1"/>
    <property type="molecule type" value="Genomic_DNA"/>
</dbReference>
<name>A0ABR2S5V6_9ROSI</name>
<comment type="caution">
    <text evidence="1">The sequence shown here is derived from an EMBL/GenBank/DDBJ whole genome shotgun (WGS) entry which is preliminary data.</text>
</comment>